<organism evidence="1 2">
    <name type="scientific">Escherichia coli</name>
    <dbReference type="NCBI Taxonomy" id="562"/>
    <lineage>
        <taxon>Bacteria</taxon>
        <taxon>Pseudomonadati</taxon>
        <taxon>Pseudomonadota</taxon>
        <taxon>Gammaproteobacteria</taxon>
        <taxon>Enterobacterales</taxon>
        <taxon>Enterobacteriaceae</taxon>
        <taxon>Escherichia</taxon>
    </lineage>
</organism>
<evidence type="ECO:0000313" key="1">
    <source>
        <dbReference type="EMBL" id="ONG32853.1"/>
    </source>
</evidence>
<dbReference type="AlphaFoldDB" id="A0A0B1GEK5"/>
<gene>
    <name evidence="1" type="ORF">BXT93_19400</name>
</gene>
<comment type="caution">
    <text evidence="1">The sequence shown here is derived from an EMBL/GenBank/DDBJ whole genome shotgun (WGS) entry which is preliminary data.</text>
</comment>
<sequence>MKSHPIYMFTLNSSGIPANIEMCINDNFSLLIQ</sequence>
<evidence type="ECO:0000313" key="2">
    <source>
        <dbReference type="Proteomes" id="UP000188967"/>
    </source>
</evidence>
<dbReference type="EMBL" id="MTPS01000338">
    <property type="protein sequence ID" value="ONG32853.1"/>
    <property type="molecule type" value="Genomic_DNA"/>
</dbReference>
<name>A0A0B1GEK5_ECOLX</name>
<accession>A0A0B1GEK5</accession>
<reference evidence="1 2" key="1">
    <citation type="submission" date="2017-01" db="EMBL/GenBank/DDBJ databases">
        <title>Draft genome sequence of an E. coli strain isolated from human, in Amazon, Brazil.</title>
        <authorList>
            <person name="Moura Q."/>
            <person name="Fernandes M.R."/>
            <person name="Cerdeira L."/>
            <person name="Vianello M."/>
            <person name="Souza T.A."/>
            <person name="Ienne S."/>
            <person name="Lincopan N."/>
        </authorList>
    </citation>
    <scope>NUCLEOTIDE SEQUENCE [LARGE SCALE GENOMIC DNA]</scope>
    <source>
        <strain evidence="1 2">ICBEcBL-II-13</strain>
    </source>
</reference>
<dbReference type="Proteomes" id="UP000188967">
    <property type="component" value="Unassembled WGS sequence"/>
</dbReference>
<protein>
    <submittedName>
        <fullName evidence="1">Uncharacterized protein</fullName>
    </submittedName>
</protein>
<proteinExistence type="predicted"/>